<gene>
    <name evidence="3" type="ORF">SAMN05660420_03128</name>
</gene>
<sequence length="317" mass="34714">MILLLLTLFLNISNSFAFEAHKTVCMVPAKPGGGLAQTCQLLTQSLFSANLLDEPMSTKYRPGGIGTVAYNYVVGVHNDDPNLIIAASSGSVLNLATHKFGHYTVNDVRWLGALGADYGAIAVRKEAPWNTLDELLSALRKKPLAISGGGSIGSQDWMKMASLVKTAGIDPKTIRYVAFEGGGEALAALYSGHVQVFSGDISDLNTAFNQHQIKVLAVFSPDRLTGNFSTIPTAKEQGYPVEWKIWRGYYMGAGVSDEAYNWWVNSLRRLIKTEEFIQQREQLGLLPLSLIGSEFEQFVHDSIKQYRQLAIDIGVLP</sequence>
<dbReference type="EMBL" id="FNQN01000012">
    <property type="protein sequence ID" value="SEA77246.1"/>
    <property type="molecule type" value="Genomic_DNA"/>
</dbReference>
<dbReference type="CDD" id="cd07012">
    <property type="entry name" value="PBP2_Bug_TTT"/>
    <property type="match status" value="1"/>
</dbReference>
<feature type="signal peptide" evidence="2">
    <location>
        <begin position="1"/>
        <end position="17"/>
    </location>
</feature>
<dbReference type="PANTHER" id="PTHR42928">
    <property type="entry name" value="TRICARBOXYLATE-BINDING PROTEIN"/>
    <property type="match status" value="1"/>
</dbReference>
<feature type="chain" id="PRO_5011713940" evidence="2">
    <location>
        <begin position="18"/>
        <end position="317"/>
    </location>
</feature>
<keyword evidence="4" id="KW-1185">Reference proteome</keyword>
<dbReference type="OrthoDB" id="8677378at2"/>
<keyword evidence="2" id="KW-0732">Signal</keyword>
<reference evidence="3 4" key="1">
    <citation type="submission" date="2016-10" db="EMBL/GenBank/DDBJ databases">
        <authorList>
            <person name="de Groot N.N."/>
        </authorList>
    </citation>
    <scope>NUCLEOTIDE SEQUENCE [LARGE SCALE GENOMIC DNA]</scope>
    <source>
        <strain evidence="3 4">DSM 7343</strain>
    </source>
</reference>
<comment type="similarity">
    <text evidence="1">Belongs to the UPF0065 (bug) family.</text>
</comment>
<evidence type="ECO:0000256" key="1">
    <source>
        <dbReference type="ARBA" id="ARBA00006987"/>
    </source>
</evidence>
<evidence type="ECO:0000313" key="4">
    <source>
        <dbReference type="Proteomes" id="UP000199409"/>
    </source>
</evidence>
<evidence type="ECO:0000313" key="3">
    <source>
        <dbReference type="EMBL" id="SEA77246.1"/>
    </source>
</evidence>
<dbReference type="Pfam" id="PF03401">
    <property type="entry name" value="TctC"/>
    <property type="match status" value="1"/>
</dbReference>
<dbReference type="SUPFAM" id="SSF53850">
    <property type="entry name" value="Periplasmic binding protein-like II"/>
    <property type="match status" value="1"/>
</dbReference>
<organism evidence="3 4">
    <name type="scientific">Desulfuromusa kysingii</name>
    <dbReference type="NCBI Taxonomy" id="37625"/>
    <lineage>
        <taxon>Bacteria</taxon>
        <taxon>Pseudomonadati</taxon>
        <taxon>Thermodesulfobacteriota</taxon>
        <taxon>Desulfuromonadia</taxon>
        <taxon>Desulfuromonadales</taxon>
        <taxon>Geopsychrobacteraceae</taxon>
        <taxon>Desulfuromusa</taxon>
    </lineage>
</organism>
<evidence type="ECO:0000256" key="2">
    <source>
        <dbReference type="SAM" id="SignalP"/>
    </source>
</evidence>
<dbReference type="AlphaFoldDB" id="A0A1H4DXD1"/>
<dbReference type="PANTHER" id="PTHR42928:SF3">
    <property type="entry name" value="UPF0065 PROTEIN YFLP"/>
    <property type="match status" value="1"/>
</dbReference>
<name>A0A1H4DXD1_9BACT</name>
<dbReference type="STRING" id="37625.SAMN05660420_03128"/>
<dbReference type="PIRSF" id="PIRSF017082">
    <property type="entry name" value="YflP"/>
    <property type="match status" value="1"/>
</dbReference>
<dbReference type="RefSeq" id="WP_092350543.1">
    <property type="nucleotide sequence ID" value="NZ_FNQN01000012.1"/>
</dbReference>
<dbReference type="InterPro" id="IPR005064">
    <property type="entry name" value="BUG"/>
</dbReference>
<proteinExistence type="inferred from homology"/>
<protein>
    <submittedName>
        <fullName evidence="3">Putative tricarboxylic transport membrane protein</fullName>
    </submittedName>
</protein>
<dbReference type="Gene3D" id="3.40.190.10">
    <property type="entry name" value="Periplasmic binding protein-like II"/>
    <property type="match status" value="1"/>
</dbReference>
<accession>A0A1H4DXD1</accession>
<dbReference type="Proteomes" id="UP000199409">
    <property type="component" value="Unassembled WGS sequence"/>
</dbReference>
<dbReference type="InterPro" id="IPR042100">
    <property type="entry name" value="Bug_dom1"/>
</dbReference>
<dbReference type="Gene3D" id="3.40.190.150">
    <property type="entry name" value="Bordetella uptake gene, domain 1"/>
    <property type="match status" value="1"/>
</dbReference>